<evidence type="ECO:0000256" key="6">
    <source>
        <dbReference type="RuleBase" id="RU363071"/>
    </source>
</evidence>
<dbReference type="Gene3D" id="3.20.20.70">
    <property type="entry name" value="Aldolase class I"/>
    <property type="match status" value="1"/>
</dbReference>
<dbReference type="SUPFAM" id="SSF51569">
    <property type="entry name" value="Aldolase"/>
    <property type="match status" value="1"/>
</dbReference>
<evidence type="ECO:0000313" key="8">
    <source>
        <dbReference type="Proteomes" id="UP001150569"/>
    </source>
</evidence>
<organism evidence="7 8">
    <name type="scientific">Tieghemiomyces parasiticus</name>
    <dbReference type="NCBI Taxonomy" id="78921"/>
    <lineage>
        <taxon>Eukaryota</taxon>
        <taxon>Fungi</taxon>
        <taxon>Fungi incertae sedis</taxon>
        <taxon>Zoopagomycota</taxon>
        <taxon>Kickxellomycotina</taxon>
        <taxon>Dimargaritomycetes</taxon>
        <taxon>Dimargaritales</taxon>
        <taxon>Dimargaritaceae</taxon>
        <taxon>Tieghemiomyces</taxon>
    </lineage>
</organism>
<comment type="caution">
    <text evidence="7">The sequence shown here is derived from an EMBL/GenBank/DDBJ whole genome shotgun (WGS) entry which is preliminary data.</text>
</comment>
<feature type="binding site" evidence="5">
    <location>
        <position position="294"/>
    </location>
    <ligand>
        <name>phosphoenolpyruvate</name>
        <dbReference type="ChEBI" id="CHEBI:58702"/>
    </ligand>
</feature>
<dbReference type="OrthoDB" id="2338at2759"/>
<sequence>MTTNNWAPDSWTTKPRKQDVTYPDPQAFEEVLQRLGSLPPLVCPEEVVKLRAQLRKVALGEAVLLQGGDCAELFEYCNDDTIRNKLKVLLQMSLVLIWGTGLPVVRIARMAGQYAKPRSSPYETVNGTQVMSFRGDNVNGYELDQRTPDPQRLLSAYFHSATTLNYVRALLQAGFADLHHPLSWNLDHVREDKRRGEYQAIVTQLIQTLEFMRTIGAAGDDLASLNTADIFMSHEGLILEYEQALTRHQHARGTDGPAWYNLGAHFLWIGDRTRQLDGAHIEYFRGIQNPIGIKCGPTLEAAELVRVLDIVNPDREVGKVTLISRYGANKIQDHLPAHIEAVRAAGHVVVWACDPMHGNTETSPTGVKTRNFDNIMAEIKASANIHSSLGSRLNGIHLELTGDSVTECVGGSMELTHGDLAQNYTTFCDPRLNNKQSLDIAFLVASYYQETRAKDTAE</sequence>
<reference evidence="7" key="1">
    <citation type="submission" date="2022-07" db="EMBL/GenBank/DDBJ databases">
        <title>Phylogenomic reconstructions and comparative analyses of Kickxellomycotina fungi.</title>
        <authorList>
            <person name="Reynolds N.K."/>
            <person name="Stajich J.E."/>
            <person name="Barry K."/>
            <person name="Grigoriev I.V."/>
            <person name="Crous P."/>
            <person name="Smith M.E."/>
        </authorList>
    </citation>
    <scope>NUCLEOTIDE SEQUENCE</scope>
    <source>
        <strain evidence="7">RSA 861</strain>
    </source>
</reference>
<evidence type="ECO:0000256" key="2">
    <source>
        <dbReference type="ARBA" id="ARBA00008911"/>
    </source>
</evidence>
<feature type="binding site" evidence="5">
    <location>
        <position position="357"/>
    </location>
    <ligand>
        <name>Mn(2+)</name>
        <dbReference type="ChEBI" id="CHEBI:29035"/>
    </ligand>
</feature>
<comment type="catalytic activity">
    <reaction evidence="4 6">
        <text>D-erythrose 4-phosphate + phosphoenolpyruvate + H2O = 7-phospho-2-dehydro-3-deoxy-D-arabino-heptonate + phosphate</text>
        <dbReference type="Rhea" id="RHEA:14717"/>
        <dbReference type="ChEBI" id="CHEBI:15377"/>
        <dbReference type="ChEBI" id="CHEBI:16897"/>
        <dbReference type="ChEBI" id="CHEBI:43474"/>
        <dbReference type="ChEBI" id="CHEBI:58394"/>
        <dbReference type="ChEBI" id="CHEBI:58702"/>
        <dbReference type="EC" id="2.5.1.54"/>
    </reaction>
</comment>
<comment type="similarity">
    <text evidence="2 6">Belongs to the class-II DAHP synthase family.</text>
</comment>
<dbReference type="EMBL" id="JANBPT010000035">
    <property type="protein sequence ID" value="KAJ1929434.1"/>
    <property type="molecule type" value="Genomic_DNA"/>
</dbReference>
<keyword evidence="5" id="KW-0464">Manganese</keyword>
<comment type="pathway">
    <text evidence="1 6">Metabolic intermediate biosynthesis; chorismate biosynthesis; chorismate from D-erythrose 4-phosphate and phosphoenolpyruvate: step 1/7.</text>
</comment>
<keyword evidence="5" id="KW-0170">Cobalt</keyword>
<dbReference type="GO" id="GO:0008652">
    <property type="term" value="P:amino acid biosynthetic process"/>
    <property type="evidence" value="ECO:0007669"/>
    <property type="project" value="UniProtKB-KW"/>
</dbReference>
<dbReference type="InterPro" id="IPR013785">
    <property type="entry name" value="Aldolase_TIM"/>
</dbReference>
<feature type="binding site" evidence="5">
    <location>
        <position position="109"/>
    </location>
    <ligand>
        <name>phosphoenolpyruvate</name>
        <dbReference type="ChEBI" id="CHEBI:58702"/>
    </ligand>
</feature>
<evidence type="ECO:0000256" key="4">
    <source>
        <dbReference type="ARBA" id="ARBA00047508"/>
    </source>
</evidence>
<dbReference type="PANTHER" id="PTHR21337:SF0">
    <property type="entry name" value="PHOSPHO-2-DEHYDRO-3-DEOXYHEPTONATE ALDOLASE"/>
    <property type="match status" value="1"/>
</dbReference>
<evidence type="ECO:0000256" key="5">
    <source>
        <dbReference type="PIRSR" id="PIRSR602480-1"/>
    </source>
</evidence>
<evidence type="ECO:0000256" key="1">
    <source>
        <dbReference type="ARBA" id="ARBA00004688"/>
    </source>
</evidence>
<name>A0A9W8E258_9FUNG</name>
<keyword evidence="3 6" id="KW-0808">Transferase</keyword>
<dbReference type="Pfam" id="PF01474">
    <property type="entry name" value="DAHP_synth_2"/>
    <property type="match status" value="1"/>
</dbReference>
<feature type="binding site" evidence="5">
    <location>
        <position position="399"/>
    </location>
    <ligand>
        <name>Mn(2+)</name>
        <dbReference type="ChEBI" id="CHEBI:29035"/>
    </ligand>
</feature>
<dbReference type="InterPro" id="IPR002480">
    <property type="entry name" value="DAHP_synth_2"/>
</dbReference>
<keyword evidence="6" id="KW-0028">Amino-acid biosynthesis</keyword>
<feature type="binding site" evidence="5">
    <location>
        <position position="70"/>
    </location>
    <ligand>
        <name>Mn(2+)</name>
        <dbReference type="ChEBI" id="CHEBI:29035"/>
    </ligand>
</feature>
<dbReference type="AlphaFoldDB" id="A0A9W8E258"/>
<dbReference type="PANTHER" id="PTHR21337">
    <property type="entry name" value="PHOSPHO-2-DEHYDRO-3-DEOXYHEPTONATE ALDOLASE 1, 2"/>
    <property type="match status" value="1"/>
</dbReference>
<dbReference type="Proteomes" id="UP001150569">
    <property type="component" value="Unassembled WGS sequence"/>
</dbReference>
<evidence type="ECO:0000256" key="3">
    <source>
        <dbReference type="ARBA" id="ARBA00022679"/>
    </source>
</evidence>
<proteinExistence type="inferred from homology"/>
<gene>
    <name evidence="7" type="ORF">IWQ60_001181</name>
</gene>
<keyword evidence="6" id="KW-0057">Aromatic amino acid biosynthesis</keyword>
<dbReference type="GO" id="GO:0003849">
    <property type="term" value="F:3-deoxy-7-phosphoheptulonate synthase activity"/>
    <property type="evidence" value="ECO:0007669"/>
    <property type="project" value="UniProtKB-EC"/>
</dbReference>
<accession>A0A9W8E258</accession>
<feature type="binding site" evidence="5">
    <location>
        <position position="325"/>
    </location>
    <ligand>
        <name>phosphoenolpyruvate</name>
        <dbReference type="ChEBI" id="CHEBI:58702"/>
    </ligand>
</feature>
<dbReference type="EC" id="2.5.1.54" evidence="6"/>
<dbReference type="GO" id="GO:0009073">
    <property type="term" value="P:aromatic amino acid family biosynthetic process"/>
    <property type="evidence" value="ECO:0007669"/>
    <property type="project" value="UniProtKB-KW"/>
</dbReference>
<keyword evidence="5" id="KW-0104">Cadmium</keyword>
<keyword evidence="8" id="KW-1185">Reference proteome</keyword>
<comment type="cofactor">
    <cofactor evidence="5">
        <name>Mn(2+)</name>
        <dbReference type="ChEBI" id="CHEBI:29035"/>
    </cofactor>
    <cofactor evidence="5">
        <name>Co(2+)</name>
        <dbReference type="ChEBI" id="CHEBI:48828"/>
    </cofactor>
    <cofactor evidence="5">
        <name>Cd(2+)</name>
        <dbReference type="ChEBI" id="CHEBI:48775"/>
    </cofactor>
    <text evidence="5">Binds 1 divalent cation per subunit. The enzyme is active with manganese, cobalt or cadmium ions.</text>
</comment>
<feature type="binding site" evidence="5">
    <location>
        <position position="429"/>
    </location>
    <ligand>
        <name>Mn(2+)</name>
        <dbReference type="ChEBI" id="CHEBI:29035"/>
    </ligand>
</feature>
<protein>
    <recommendedName>
        <fullName evidence="6">Phospho-2-dehydro-3-deoxyheptonate aldolase</fullName>
        <ecNumber evidence="6">2.5.1.54</ecNumber>
    </recommendedName>
</protein>
<evidence type="ECO:0000313" key="7">
    <source>
        <dbReference type="EMBL" id="KAJ1929434.1"/>
    </source>
</evidence>